<protein>
    <recommendedName>
        <fullName evidence="3">SET domain-containing protein</fullName>
    </recommendedName>
</protein>
<keyword evidence="5" id="KW-1185">Reference proteome</keyword>
<organism evidence="4 5">
    <name type="scientific">Humicola insolens</name>
    <name type="common">Soft-rot fungus</name>
    <dbReference type="NCBI Taxonomy" id="85995"/>
    <lineage>
        <taxon>Eukaryota</taxon>
        <taxon>Fungi</taxon>
        <taxon>Dikarya</taxon>
        <taxon>Ascomycota</taxon>
        <taxon>Pezizomycotina</taxon>
        <taxon>Sordariomycetes</taxon>
        <taxon>Sordariomycetidae</taxon>
        <taxon>Sordariales</taxon>
        <taxon>Chaetomiaceae</taxon>
        <taxon>Mycothermus</taxon>
    </lineage>
</organism>
<dbReference type="PANTHER" id="PTHR47332">
    <property type="entry name" value="SET DOMAIN-CONTAINING PROTEIN 5"/>
    <property type="match status" value="1"/>
</dbReference>
<evidence type="ECO:0000313" key="5">
    <source>
        <dbReference type="Proteomes" id="UP001583172"/>
    </source>
</evidence>
<evidence type="ECO:0000313" key="4">
    <source>
        <dbReference type="EMBL" id="KAL1839515.1"/>
    </source>
</evidence>
<sequence>MRRPHLLPILPVSLPVCLDASLPDSTPDSNPPYCVFTSAASPSPRPDRGGGGGFSVITTPDEASSALNPLRHALDAPFFAPERLYLPRPYVVKDVPGKGKGAIATRRIEKGKAILVDPVRVLATVGYPSEVRREEVRGLLKEAVERLREPREVLELARKGEGKEEDVGSVVEDVMMTNTFGLTVGGVEYMGLFADLARFNHDCRPNAFIHFSQTTLAMTVWAARDIEEGEEITITYSPAGTPSRERRDMLERVWGFKCQCSLCTASPAEIEASDGNREEIRTLPDKVIELAQKGEFSKALESAGRLFSLAEQEGMSESIEGDMIEVVARLYYLVGDLDKALEWTLKVQHDITGYGVPGELGEQKLKMLQGVIAGLKRELVEKKAREKKE</sequence>
<dbReference type="Pfam" id="PF00856">
    <property type="entry name" value="SET"/>
    <property type="match status" value="1"/>
</dbReference>
<proteinExistence type="predicted"/>
<dbReference type="PROSITE" id="PS50280">
    <property type="entry name" value="SET"/>
    <property type="match status" value="1"/>
</dbReference>
<dbReference type="SMART" id="SM00317">
    <property type="entry name" value="SET"/>
    <property type="match status" value="1"/>
</dbReference>
<evidence type="ECO:0000256" key="1">
    <source>
        <dbReference type="SAM" id="MobiDB-lite"/>
    </source>
</evidence>
<comment type="caution">
    <text evidence="4">The sequence shown here is derived from an EMBL/GenBank/DDBJ whole genome shotgun (WGS) entry which is preliminary data.</text>
</comment>
<dbReference type="EMBL" id="JAZGSY010000153">
    <property type="protein sequence ID" value="KAL1839515.1"/>
    <property type="molecule type" value="Genomic_DNA"/>
</dbReference>
<keyword evidence="2" id="KW-0732">Signal</keyword>
<feature type="signal peptide" evidence="2">
    <location>
        <begin position="1"/>
        <end position="20"/>
    </location>
</feature>
<feature type="domain" description="SET" evidence="3">
    <location>
        <begin position="87"/>
        <end position="237"/>
    </location>
</feature>
<reference evidence="4 5" key="1">
    <citation type="journal article" date="2024" name="Commun. Biol.">
        <title>Comparative genomic analysis of thermophilic fungi reveals convergent evolutionary adaptations and gene losses.</title>
        <authorList>
            <person name="Steindorff A.S."/>
            <person name="Aguilar-Pontes M.V."/>
            <person name="Robinson A.J."/>
            <person name="Andreopoulos B."/>
            <person name="LaButti K."/>
            <person name="Kuo A."/>
            <person name="Mondo S."/>
            <person name="Riley R."/>
            <person name="Otillar R."/>
            <person name="Haridas S."/>
            <person name="Lipzen A."/>
            <person name="Grimwood J."/>
            <person name="Schmutz J."/>
            <person name="Clum A."/>
            <person name="Reid I.D."/>
            <person name="Moisan M.C."/>
            <person name="Butler G."/>
            <person name="Nguyen T.T.M."/>
            <person name="Dewar K."/>
            <person name="Conant G."/>
            <person name="Drula E."/>
            <person name="Henrissat B."/>
            <person name="Hansel C."/>
            <person name="Singer S."/>
            <person name="Hutchinson M.I."/>
            <person name="de Vries R.P."/>
            <person name="Natvig D.O."/>
            <person name="Powell A.J."/>
            <person name="Tsang A."/>
            <person name="Grigoriev I.V."/>
        </authorList>
    </citation>
    <scope>NUCLEOTIDE SEQUENCE [LARGE SCALE GENOMIC DNA]</scope>
    <source>
        <strain evidence="4 5">CBS 620.91</strain>
    </source>
</reference>
<dbReference type="Proteomes" id="UP001583172">
    <property type="component" value="Unassembled WGS sequence"/>
</dbReference>
<evidence type="ECO:0000256" key="2">
    <source>
        <dbReference type="SAM" id="SignalP"/>
    </source>
</evidence>
<evidence type="ECO:0000259" key="3">
    <source>
        <dbReference type="PROSITE" id="PS50280"/>
    </source>
</evidence>
<dbReference type="CDD" id="cd20071">
    <property type="entry name" value="SET_SMYD"/>
    <property type="match status" value="1"/>
</dbReference>
<dbReference type="InterPro" id="IPR011990">
    <property type="entry name" value="TPR-like_helical_dom_sf"/>
</dbReference>
<dbReference type="PANTHER" id="PTHR47332:SF6">
    <property type="entry name" value="SET DOMAIN-CONTAINING PROTEIN"/>
    <property type="match status" value="1"/>
</dbReference>
<dbReference type="Gene3D" id="2.170.270.10">
    <property type="entry name" value="SET domain"/>
    <property type="match status" value="1"/>
</dbReference>
<accession>A0ABR3VD07</accession>
<dbReference type="SUPFAM" id="SSF82199">
    <property type="entry name" value="SET domain"/>
    <property type="match status" value="1"/>
</dbReference>
<dbReference type="InterPro" id="IPR046341">
    <property type="entry name" value="SET_dom_sf"/>
</dbReference>
<dbReference type="Gene3D" id="1.25.40.10">
    <property type="entry name" value="Tetratricopeptide repeat domain"/>
    <property type="match status" value="1"/>
</dbReference>
<name>A0ABR3VD07_HUMIN</name>
<dbReference type="InterPro" id="IPR001214">
    <property type="entry name" value="SET_dom"/>
</dbReference>
<feature type="region of interest" description="Disordered" evidence="1">
    <location>
        <begin position="33"/>
        <end position="56"/>
    </location>
</feature>
<feature type="chain" id="PRO_5047053629" description="SET domain-containing protein" evidence="2">
    <location>
        <begin position="21"/>
        <end position="389"/>
    </location>
</feature>
<dbReference type="InterPro" id="IPR053185">
    <property type="entry name" value="SET_domain_protein"/>
</dbReference>
<gene>
    <name evidence="4" type="ORF">VTJ49DRAFT_1453</name>
</gene>